<comment type="caution">
    <text evidence="1">The sequence shown here is derived from an EMBL/GenBank/DDBJ whole genome shotgun (WGS) entry which is preliminary data.</text>
</comment>
<keyword evidence="2" id="KW-1185">Reference proteome</keyword>
<reference evidence="1" key="1">
    <citation type="journal article" date="2023" name="Science">
        <title>Genome structures resolve the early diversification of teleost fishes.</title>
        <authorList>
            <person name="Parey E."/>
            <person name="Louis A."/>
            <person name="Montfort J."/>
            <person name="Bouchez O."/>
            <person name="Roques C."/>
            <person name="Iampietro C."/>
            <person name="Lluch J."/>
            <person name="Castinel A."/>
            <person name="Donnadieu C."/>
            <person name="Desvignes T."/>
            <person name="Floi Bucao C."/>
            <person name="Jouanno E."/>
            <person name="Wen M."/>
            <person name="Mejri S."/>
            <person name="Dirks R."/>
            <person name="Jansen H."/>
            <person name="Henkel C."/>
            <person name="Chen W.J."/>
            <person name="Zahm M."/>
            <person name="Cabau C."/>
            <person name="Klopp C."/>
            <person name="Thompson A.W."/>
            <person name="Robinson-Rechavi M."/>
            <person name="Braasch I."/>
            <person name="Lecointre G."/>
            <person name="Bobe J."/>
            <person name="Postlethwait J.H."/>
            <person name="Berthelot C."/>
            <person name="Roest Crollius H."/>
            <person name="Guiguen Y."/>
        </authorList>
    </citation>
    <scope>NUCLEOTIDE SEQUENCE</scope>
    <source>
        <strain evidence="1">NC1722</strain>
    </source>
</reference>
<protein>
    <submittedName>
        <fullName evidence="1">Uncharacterized protein</fullName>
    </submittedName>
</protein>
<dbReference type="EMBL" id="JAINUG010000416">
    <property type="protein sequence ID" value="KAJ8372101.1"/>
    <property type="molecule type" value="Genomic_DNA"/>
</dbReference>
<dbReference type="AlphaFoldDB" id="A0AAD7RBK3"/>
<evidence type="ECO:0000313" key="2">
    <source>
        <dbReference type="Proteomes" id="UP001221898"/>
    </source>
</evidence>
<organism evidence="1 2">
    <name type="scientific">Aldrovandia affinis</name>
    <dbReference type="NCBI Taxonomy" id="143900"/>
    <lineage>
        <taxon>Eukaryota</taxon>
        <taxon>Metazoa</taxon>
        <taxon>Chordata</taxon>
        <taxon>Craniata</taxon>
        <taxon>Vertebrata</taxon>
        <taxon>Euteleostomi</taxon>
        <taxon>Actinopterygii</taxon>
        <taxon>Neopterygii</taxon>
        <taxon>Teleostei</taxon>
        <taxon>Notacanthiformes</taxon>
        <taxon>Halosauridae</taxon>
        <taxon>Aldrovandia</taxon>
    </lineage>
</organism>
<name>A0AAD7RBK3_9TELE</name>
<proteinExistence type="predicted"/>
<gene>
    <name evidence="1" type="ORF">AAFF_G00294650</name>
</gene>
<accession>A0AAD7RBK3</accession>
<dbReference type="Proteomes" id="UP001221898">
    <property type="component" value="Unassembled WGS sequence"/>
</dbReference>
<evidence type="ECO:0000313" key="1">
    <source>
        <dbReference type="EMBL" id="KAJ8372101.1"/>
    </source>
</evidence>
<sequence>MLSSSCSASPAYTKGTEEVCGTITSPPDNVVADLRRSHRCLTLYRHLYVYKSAGAGIAVSAIETLQRRASGT</sequence>